<evidence type="ECO:0000256" key="5">
    <source>
        <dbReference type="ARBA" id="ARBA00022692"/>
    </source>
</evidence>
<dbReference type="Pfam" id="PF00083">
    <property type="entry name" value="Sugar_tr"/>
    <property type="match status" value="1"/>
</dbReference>
<feature type="transmembrane region" description="Helical" evidence="10">
    <location>
        <begin position="130"/>
        <end position="150"/>
    </location>
</feature>
<dbReference type="InterPro" id="IPR005828">
    <property type="entry name" value="MFS_sugar_transport-like"/>
</dbReference>
<evidence type="ECO:0000256" key="7">
    <source>
        <dbReference type="ARBA" id="ARBA00023136"/>
    </source>
</evidence>
<comment type="subcellular location">
    <subcellularLocation>
        <location evidence="1">Membrane</location>
        <topology evidence="1">Multi-pass membrane protein</topology>
    </subcellularLocation>
</comment>
<feature type="transmembrane region" description="Helical" evidence="10">
    <location>
        <begin position="156"/>
        <end position="178"/>
    </location>
</feature>
<organism evidence="12 13">
    <name type="scientific">Pleurostoma richardsiae</name>
    <dbReference type="NCBI Taxonomy" id="41990"/>
    <lineage>
        <taxon>Eukaryota</taxon>
        <taxon>Fungi</taxon>
        <taxon>Dikarya</taxon>
        <taxon>Ascomycota</taxon>
        <taxon>Pezizomycotina</taxon>
        <taxon>Sordariomycetes</taxon>
        <taxon>Sordariomycetidae</taxon>
        <taxon>Calosphaeriales</taxon>
        <taxon>Pleurostomataceae</taxon>
        <taxon>Pleurostoma</taxon>
    </lineage>
</organism>
<accession>A0AA38RJW1</accession>
<feature type="transmembrane region" description="Helical" evidence="10">
    <location>
        <begin position="441"/>
        <end position="459"/>
    </location>
</feature>
<feature type="transmembrane region" description="Helical" evidence="10">
    <location>
        <begin position="311"/>
        <end position="335"/>
    </location>
</feature>
<evidence type="ECO:0000256" key="4">
    <source>
        <dbReference type="ARBA" id="ARBA00022597"/>
    </source>
</evidence>
<dbReference type="InterPro" id="IPR050360">
    <property type="entry name" value="MFS_Sugar_Transporters"/>
</dbReference>
<keyword evidence="7 10" id="KW-0472">Membrane</keyword>
<comment type="caution">
    <text evidence="12">The sequence shown here is derived from an EMBL/GenBank/DDBJ whole genome shotgun (WGS) entry which is preliminary data.</text>
</comment>
<feature type="transmembrane region" description="Helical" evidence="10">
    <location>
        <begin position="374"/>
        <end position="396"/>
    </location>
</feature>
<dbReference type="PROSITE" id="PS50850">
    <property type="entry name" value="MFS"/>
    <property type="match status" value="1"/>
</dbReference>
<keyword evidence="13" id="KW-1185">Reference proteome</keyword>
<evidence type="ECO:0000313" key="13">
    <source>
        <dbReference type="Proteomes" id="UP001174694"/>
    </source>
</evidence>
<evidence type="ECO:0000256" key="8">
    <source>
        <dbReference type="RuleBase" id="RU003346"/>
    </source>
</evidence>
<dbReference type="InterPro" id="IPR036259">
    <property type="entry name" value="MFS_trans_sf"/>
</dbReference>
<dbReference type="Gene3D" id="1.20.1250.20">
    <property type="entry name" value="MFS general substrate transporter like domains"/>
    <property type="match status" value="1"/>
</dbReference>
<dbReference type="InterPro" id="IPR020846">
    <property type="entry name" value="MFS_dom"/>
</dbReference>
<comment type="similarity">
    <text evidence="2 8">Belongs to the major facilitator superfamily. Sugar transporter (TC 2.A.1.1) family.</text>
</comment>
<dbReference type="PANTHER" id="PTHR48022:SF83">
    <property type="entry name" value="MAJOR FACILITATOR SUPERFAMILY (MFS) PROFILE DOMAIN-CONTAINING PROTEIN"/>
    <property type="match status" value="1"/>
</dbReference>
<dbReference type="GO" id="GO:0005351">
    <property type="term" value="F:carbohydrate:proton symporter activity"/>
    <property type="evidence" value="ECO:0007669"/>
    <property type="project" value="TreeGrafter"/>
</dbReference>
<evidence type="ECO:0000256" key="1">
    <source>
        <dbReference type="ARBA" id="ARBA00004141"/>
    </source>
</evidence>
<dbReference type="InterPro" id="IPR005829">
    <property type="entry name" value="Sugar_transporter_CS"/>
</dbReference>
<dbReference type="FunFam" id="1.20.1250.20:FF:000254">
    <property type="entry name" value="MAL31p Maltose permease"/>
    <property type="match status" value="1"/>
</dbReference>
<dbReference type="PANTHER" id="PTHR48022">
    <property type="entry name" value="PLASTIDIC GLUCOSE TRANSPORTER 4"/>
    <property type="match status" value="1"/>
</dbReference>
<sequence length="543" mass="59448">MSHDKVEPHHLEAPGHERDGHGDKSVVADANEAALNEHAMTLAEAAKTHKSAIFWSVLVSTSIIMEGYDIVLVTSLFAQPAFTERYGTYSENGGWQISGAWQSALGAAATIGAIFGAFANGYLTNKFGYIRVLLGSLGCIVAFIFLLFFATSTAMLTVGLILCGIPWGVFATSAPAYASEVCPLILRGYLTVYVNLCWALGQLVAAGVLEGFVDRDDQWAYRIPFAIQWVWPLPLLATLWFAPESPWWLVRTGQIEAAERSLMRLSSHASADEVKKSIAMLKHTNDIEIEVETGTSYWDCFKGIDLRRTEIACLAFAAQVWCGSSLGGTPVYFFVQAGVSTSNSFKFSVGGLGLASIGTIISWGLLGRFGRRTLYVWGLAALCACMFIVGIVAVAAGEGSTSSYTQAGFVLAWLFIYYITVGPVCYAIISETSATRLRNKSVCLARIAYYVSQIIGNVIEPYMVNPTEGNWHGKTGFFWAGTCFLCFVWAFFRLPETKDRTYAELDLLFANKVKARHFSKVTVNPYATEGEQIEKLQGSQPRD</sequence>
<dbReference type="NCBIfam" id="TIGR00879">
    <property type="entry name" value="SP"/>
    <property type="match status" value="1"/>
</dbReference>
<evidence type="ECO:0000256" key="2">
    <source>
        <dbReference type="ARBA" id="ARBA00010992"/>
    </source>
</evidence>
<evidence type="ECO:0000256" key="9">
    <source>
        <dbReference type="SAM" id="MobiDB-lite"/>
    </source>
</evidence>
<dbReference type="PROSITE" id="PS00217">
    <property type="entry name" value="SUGAR_TRANSPORT_2"/>
    <property type="match status" value="1"/>
</dbReference>
<feature type="transmembrane region" description="Helical" evidence="10">
    <location>
        <begin position="99"/>
        <end position="123"/>
    </location>
</feature>
<keyword evidence="4" id="KW-0762">Sugar transport</keyword>
<evidence type="ECO:0000313" key="12">
    <source>
        <dbReference type="EMBL" id="KAJ9133758.1"/>
    </source>
</evidence>
<feature type="domain" description="Major facilitator superfamily (MFS) profile" evidence="11">
    <location>
        <begin position="55"/>
        <end position="498"/>
    </location>
</feature>
<keyword evidence="3 8" id="KW-0813">Transport</keyword>
<keyword evidence="6 10" id="KW-1133">Transmembrane helix</keyword>
<evidence type="ECO:0000256" key="6">
    <source>
        <dbReference type="ARBA" id="ARBA00022989"/>
    </source>
</evidence>
<evidence type="ECO:0000256" key="10">
    <source>
        <dbReference type="SAM" id="Phobius"/>
    </source>
</evidence>
<dbReference type="GO" id="GO:0016020">
    <property type="term" value="C:membrane"/>
    <property type="evidence" value="ECO:0007669"/>
    <property type="project" value="UniProtKB-SubCell"/>
</dbReference>
<feature type="transmembrane region" description="Helical" evidence="10">
    <location>
        <begin position="347"/>
        <end position="367"/>
    </location>
</feature>
<feature type="transmembrane region" description="Helical" evidence="10">
    <location>
        <begin position="471"/>
        <end position="492"/>
    </location>
</feature>
<feature type="transmembrane region" description="Helical" evidence="10">
    <location>
        <begin position="190"/>
        <end position="213"/>
    </location>
</feature>
<evidence type="ECO:0000259" key="11">
    <source>
        <dbReference type="PROSITE" id="PS50850"/>
    </source>
</evidence>
<gene>
    <name evidence="12" type="ORF">NKR23_g10608</name>
</gene>
<keyword evidence="5 10" id="KW-0812">Transmembrane</keyword>
<evidence type="ECO:0000256" key="3">
    <source>
        <dbReference type="ARBA" id="ARBA00022448"/>
    </source>
</evidence>
<feature type="transmembrane region" description="Helical" evidence="10">
    <location>
        <begin position="52"/>
        <end position="79"/>
    </location>
</feature>
<feature type="region of interest" description="Disordered" evidence="9">
    <location>
        <begin position="1"/>
        <end position="23"/>
    </location>
</feature>
<dbReference type="InterPro" id="IPR003663">
    <property type="entry name" value="Sugar/inositol_transpt"/>
</dbReference>
<dbReference type="AlphaFoldDB" id="A0AA38RJW1"/>
<proteinExistence type="inferred from homology"/>
<dbReference type="SUPFAM" id="SSF103473">
    <property type="entry name" value="MFS general substrate transporter"/>
    <property type="match status" value="1"/>
</dbReference>
<dbReference type="Proteomes" id="UP001174694">
    <property type="component" value="Unassembled WGS sequence"/>
</dbReference>
<name>A0AA38RJW1_9PEZI</name>
<feature type="transmembrane region" description="Helical" evidence="10">
    <location>
        <begin position="408"/>
        <end position="429"/>
    </location>
</feature>
<reference evidence="12" key="1">
    <citation type="submission" date="2022-07" db="EMBL/GenBank/DDBJ databases">
        <title>Fungi with potential for degradation of polypropylene.</title>
        <authorList>
            <person name="Gostincar C."/>
        </authorList>
    </citation>
    <scope>NUCLEOTIDE SEQUENCE</scope>
    <source>
        <strain evidence="12">EXF-13308</strain>
    </source>
</reference>
<protein>
    <submittedName>
        <fullName evidence="12">Sugar/inositol transporter</fullName>
    </submittedName>
</protein>
<feature type="transmembrane region" description="Helical" evidence="10">
    <location>
        <begin position="219"/>
        <end position="242"/>
    </location>
</feature>
<dbReference type="EMBL" id="JANBVO010000048">
    <property type="protein sequence ID" value="KAJ9133758.1"/>
    <property type="molecule type" value="Genomic_DNA"/>
</dbReference>